<name>A0A839IP07_9GAMM</name>
<dbReference type="InterPro" id="IPR050319">
    <property type="entry name" value="ABC_transp_ATP-bind"/>
</dbReference>
<proteinExistence type="predicted"/>
<dbReference type="GO" id="GO:0005524">
    <property type="term" value="F:ATP binding"/>
    <property type="evidence" value="ECO:0007669"/>
    <property type="project" value="UniProtKB-KW"/>
</dbReference>
<keyword evidence="2" id="KW-0547">Nucleotide-binding</keyword>
<dbReference type="PANTHER" id="PTHR43776">
    <property type="entry name" value="TRANSPORT ATP-BINDING PROTEIN"/>
    <property type="match status" value="1"/>
</dbReference>
<sequence>MILDAQSIKVEFPIRAGFFGKIVDQFRAVDDISLTLQRGQTVGIVDESGSGKSTLGKALLKMLDSEGHVRFDGIQIDGL</sequence>
<evidence type="ECO:0000256" key="1">
    <source>
        <dbReference type="ARBA" id="ARBA00022448"/>
    </source>
</evidence>
<gene>
    <name evidence="5" type="ORF">H4O21_08665</name>
</gene>
<dbReference type="Gene3D" id="3.40.50.300">
    <property type="entry name" value="P-loop containing nucleotide triphosphate hydrolases"/>
    <property type="match status" value="1"/>
</dbReference>
<accession>A0A839IP07</accession>
<protein>
    <submittedName>
        <fullName evidence="5">ATP-binding cassette domain-containing protein</fullName>
    </submittedName>
</protein>
<keyword evidence="6" id="KW-1185">Reference proteome</keyword>
<evidence type="ECO:0000256" key="2">
    <source>
        <dbReference type="ARBA" id="ARBA00022741"/>
    </source>
</evidence>
<dbReference type="RefSeq" id="WP_182808456.1">
    <property type="nucleotide sequence ID" value="NZ_JACJFM010000008.1"/>
</dbReference>
<dbReference type="Proteomes" id="UP000565262">
    <property type="component" value="Unassembled WGS sequence"/>
</dbReference>
<keyword evidence="1" id="KW-0813">Transport</keyword>
<reference evidence="5 6" key="1">
    <citation type="submission" date="2020-08" db="EMBL/GenBank/DDBJ databases">
        <title>Oceanospirillum sp. nov. isolated from marine sediment.</title>
        <authorList>
            <person name="Ji X."/>
        </authorList>
    </citation>
    <scope>NUCLEOTIDE SEQUENCE [LARGE SCALE GENOMIC DNA]</scope>
    <source>
        <strain evidence="5 6">D5</strain>
    </source>
</reference>
<evidence type="ECO:0000256" key="3">
    <source>
        <dbReference type="ARBA" id="ARBA00022840"/>
    </source>
</evidence>
<feature type="domain" description="ABC transporter" evidence="4">
    <location>
        <begin position="30"/>
        <end position="77"/>
    </location>
</feature>
<evidence type="ECO:0000313" key="6">
    <source>
        <dbReference type="Proteomes" id="UP000565262"/>
    </source>
</evidence>
<organism evidence="5 6">
    <name type="scientific">Oceanospirillum sediminis</name>
    <dbReference type="NCBI Taxonomy" id="2760088"/>
    <lineage>
        <taxon>Bacteria</taxon>
        <taxon>Pseudomonadati</taxon>
        <taxon>Pseudomonadota</taxon>
        <taxon>Gammaproteobacteria</taxon>
        <taxon>Oceanospirillales</taxon>
        <taxon>Oceanospirillaceae</taxon>
        <taxon>Oceanospirillum</taxon>
    </lineage>
</organism>
<dbReference type="InterPro" id="IPR027417">
    <property type="entry name" value="P-loop_NTPase"/>
</dbReference>
<comment type="caution">
    <text evidence="5">The sequence shown here is derived from an EMBL/GenBank/DDBJ whole genome shotgun (WGS) entry which is preliminary data.</text>
</comment>
<evidence type="ECO:0000259" key="4">
    <source>
        <dbReference type="Pfam" id="PF00005"/>
    </source>
</evidence>
<dbReference type="GO" id="GO:0016887">
    <property type="term" value="F:ATP hydrolysis activity"/>
    <property type="evidence" value="ECO:0007669"/>
    <property type="project" value="InterPro"/>
</dbReference>
<dbReference type="InterPro" id="IPR003439">
    <property type="entry name" value="ABC_transporter-like_ATP-bd"/>
</dbReference>
<dbReference type="AlphaFoldDB" id="A0A839IP07"/>
<dbReference type="SUPFAM" id="SSF52540">
    <property type="entry name" value="P-loop containing nucleoside triphosphate hydrolases"/>
    <property type="match status" value="1"/>
</dbReference>
<dbReference type="EMBL" id="JACJFM010000008">
    <property type="protein sequence ID" value="MBB1486678.1"/>
    <property type="molecule type" value="Genomic_DNA"/>
</dbReference>
<dbReference type="Pfam" id="PF00005">
    <property type="entry name" value="ABC_tran"/>
    <property type="match status" value="1"/>
</dbReference>
<keyword evidence="3 5" id="KW-0067">ATP-binding</keyword>
<evidence type="ECO:0000313" key="5">
    <source>
        <dbReference type="EMBL" id="MBB1486678.1"/>
    </source>
</evidence>